<dbReference type="InterPro" id="IPR010869">
    <property type="entry name" value="DUF1501"/>
</dbReference>
<dbReference type="Pfam" id="PF07394">
    <property type="entry name" value="DUF1501"/>
    <property type="match status" value="1"/>
</dbReference>
<keyword evidence="2" id="KW-1185">Reference proteome</keyword>
<dbReference type="PANTHER" id="PTHR43737:SF1">
    <property type="entry name" value="DUF1501 DOMAIN-CONTAINING PROTEIN"/>
    <property type="match status" value="1"/>
</dbReference>
<reference evidence="1 2" key="1">
    <citation type="submission" date="2020-08" db="EMBL/GenBank/DDBJ databases">
        <title>Genomic Encyclopedia of Type Strains, Phase IV (KMG-IV): sequencing the most valuable type-strain genomes for metagenomic binning, comparative biology and taxonomic classification.</title>
        <authorList>
            <person name="Goeker M."/>
        </authorList>
    </citation>
    <scope>NUCLEOTIDE SEQUENCE [LARGE SCALE GENOMIC DNA]</scope>
    <source>
        <strain evidence="1 2">DSM 12252</strain>
    </source>
</reference>
<dbReference type="Gene3D" id="3.40.720.10">
    <property type="entry name" value="Alkaline Phosphatase, subunit A"/>
    <property type="match status" value="1"/>
</dbReference>
<dbReference type="EMBL" id="JACHIG010000002">
    <property type="protein sequence ID" value="MBB5031860.1"/>
    <property type="molecule type" value="Genomic_DNA"/>
</dbReference>
<dbReference type="Proteomes" id="UP000590740">
    <property type="component" value="Unassembled WGS sequence"/>
</dbReference>
<sequence length="470" mass="51803">MFSSRRAFLQTTGCGFGYLAWQAMAQSQAALANPLAIKKPHHQPKAKRVIFLFMQGGVSHVDSYDYKPRLFKDDGKIIEVADSRSIAKTGKGALQRVMKPLWNFKQHGESGRWASNLFPHINQHVDDLCFLHGMHTEGVAHGPATLFMHTGTTSNIRPSMGSWVMYGLGAENENLPGFMTISPSLGNGGPRNYGNAFLPAVFQGTPVGRSGMPAKESTIKNITNAIWTPEQQRKQFGLLSALNAEQAAHAMPGDTDIDAVIRSYELAWRMQNNAPGAMDISGESEATLKLYGINEKPTDNFGRQCLMARRMAEQGVRYIQVNYGDNSNNPAWDQHSNLPKHGDHAAAVDKPIAGLLYDLKQRGLLEDTIVWWGGEFGRTPYAEKNGTGRDHNPLGFTVWVAGGGFKPGFAHGVTDDIGHMAVDDKVHMHDLHATILHQLGLDHEKLTFRHAGRDFRLTDVHGHVVKEVIA</sequence>
<dbReference type="InterPro" id="IPR006311">
    <property type="entry name" value="TAT_signal"/>
</dbReference>
<dbReference type="SUPFAM" id="SSF53649">
    <property type="entry name" value="Alkaline phosphatase-like"/>
    <property type="match status" value="1"/>
</dbReference>
<dbReference type="AlphaFoldDB" id="A0A7W7Y9P5"/>
<dbReference type="RefSeq" id="WP_184338794.1">
    <property type="nucleotide sequence ID" value="NZ_JACHIG010000002.1"/>
</dbReference>
<evidence type="ECO:0008006" key="3">
    <source>
        <dbReference type="Google" id="ProtNLM"/>
    </source>
</evidence>
<evidence type="ECO:0000313" key="2">
    <source>
        <dbReference type="Proteomes" id="UP000590740"/>
    </source>
</evidence>
<protein>
    <recommendedName>
        <fullName evidence="3">Sulfatase</fullName>
    </recommendedName>
</protein>
<dbReference type="PROSITE" id="PS51318">
    <property type="entry name" value="TAT"/>
    <property type="match status" value="1"/>
</dbReference>
<dbReference type="InterPro" id="IPR017850">
    <property type="entry name" value="Alkaline_phosphatase_core_sf"/>
</dbReference>
<gene>
    <name evidence="1" type="ORF">HNQ65_001428</name>
</gene>
<accession>A0A7W7Y9P5</accession>
<dbReference type="PANTHER" id="PTHR43737">
    <property type="entry name" value="BLL7424 PROTEIN"/>
    <property type="match status" value="1"/>
</dbReference>
<evidence type="ECO:0000313" key="1">
    <source>
        <dbReference type="EMBL" id="MBB5031860.1"/>
    </source>
</evidence>
<comment type="caution">
    <text evidence="1">The sequence shown here is derived from an EMBL/GenBank/DDBJ whole genome shotgun (WGS) entry which is preliminary data.</text>
</comment>
<proteinExistence type="predicted"/>
<name>A0A7W7Y9P5_9BACT</name>
<organism evidence="1 2">
    <name type="scientific">Prosthecobacter vanneervenii</name>
    <dbReference type="NCBI Taxonomy" id="48466"/>
    <lineage>
        <taxon>Bacteria</taxon>
        <taxon>Pseudomonadati</taxon>
        <taxon>Verrucomicrobiota</taxon>
        <taxon>Verrucomicrobiia</taxon>
        <taxon>Verrucomicrobiales</taxon>
        <taxon>Verrucomicrobiaceae</taxon>
        <taxon>Prosthecobacter</taxon>
    </lineage>
</organism>